<gene>
    <name evidence="1" type="ORF">F8388_009876</name>
</gene>
<protein>
    <submittedName>
        <fullName evidence="1">Uncharacterized protein</fullName>
    </submittedName>
</protein>
<sequence length="65" mass="7717">MPKMASQCRTSVKIYAVRRRRIYESSETYVLFEPGEDEKFVSEEELRITLKGWLEKWPGESLFAN</sequence>
<dbReference type="PANTHER" id="PTHR36803">
    <property type="entry name" value="PROTEIN CHLORORESPIRATORY REDUCTION 7, CHLOROPLASTIC"/>
    <property type="match status" value="1"/>
</dbReference>
<dbReference type="InterPro" id="IPR021954">
    <property type="entry name" value="CRR7"/>
</dbReference>
<dbReference type="InterPro" id="IPR038150">
    <property type="entry name" value="CRR7-like_sf"/>
</dbReference>
<dbReference type="AlphaFoldDB" id="A0A7J6H3F5"/>
<evidence type="ECO:0000313" key="1">
    <source>
        <dbReference type="EMBL" id="KAF4389743.1"/>
    </source>
</evidence>
<evidence type="ECO:0000313" key="2">
    <source>
        <dbReference type="Proteomes" id="UP000525078"/>
    </source>
</evidence>
<dbReference type="EMBL" id="JAATIP010000031">
    <property type="protein sequence ID" value="KAF4389743.1"/>
    <property type="molecule type" value="Genomic_DNA"/>
</dbReference>
<reference evidence="1 2" key="1">
    <citation type="journal article" date="2020" name="bioRxiv">
        <title>Sequence and annotation of 42 cannabis genomes reveals extensive copy number variation in cannabinoid synthesis and pathogen resistance genes.</title>
        <authorList>
            <person name="Mckernan K.J."/>
            <person name="Helbert Y."/>
            <person name="Kane L.T."/>
            <person name="Ebling H."/>
            <person name="Zhang L."/>
            <person name="Liu B."/>
            <person name="Eaton Z."/>
            <person name="Mclaughlin S."/>
            <person name="Kingan S."/>
            <person name="Baybayan P."/>
            <person name="Concepcion G."/>
            <person name="Jordan M."/>
            <person name="Riva A."/>
            <person name="Barbazuk W."/>
            <person name="Harkins T."/>
        </authorList>
    </citation>
    <scope>NUCLEOTIDE SEQUENCE [LARGE SCALE GENOMIC DNA]</scope>
    <source>
        <strain evidence="2">cv. Jamaican Lion 4</strain>
        <tissue evidence="1">Leaf</tissue>
    </source>
</reference>
<proteinExistence type="predicted"/>
<dbReference type="Pfam" id="PF12095">
    <property type="entry name" value="CRR7"/>
    <property type="match status" value="1"/>
</dbReference>
<comment type="caution">
    <text evidence="1">The sequence shown here is derived from an EMBL/GenBank/DDBJ whole genome shotgun (WGS) entry which is preliminary data.</text>
</comment>
<accession>A0A7J6H3F5</accession>
<dbReference type="Proteomes" id="UP000525078">
    <property type="component" value="Unassembled WGS sequence"/>
</dbReference>
<dbReference type="Gene3D" id="3.90.940.40">
    <property type="entry name" value="Protein CHLORORESPIRATORY REDUCTION 7"/>
    <property type="match status" value="1"/>
</dbReference>
<name>A0A7J6H3F5_CANSA</name>
<dbReference type="PANTHER" id="PTHR36803:SF1">
    <property type="entry name" value="PROTEIN CHLORORESPIRATORY REDUCTION 7, CHLOROPLASTIC"/>
    <property type="match status" value="1"/>
</dbReference>
<organism evidence="1 2">
    <name type="scientific">Cannabis sativa</name>
    <name type="common">Hemp</name>
    <name type="synonym">Marijuana</name>
    <dbReference type="NCBI Taxonomy" id="3483"/>
    <lineage>
        <taxon>Eukaryota</taxon>
        <taxon>Viridiplantae</taxon>
        <taxon>Streptophyta</taxon>
        <taxon>Embryophyta</taxon>
        <taxon>Tracheophyta</taxon>
        <taxon>Spermatophyta</taxon>
        <taxon>Magnoliopsida</taxon>
        <taxon>eudicotyledons</taxon>
        <taxon>Gunneridae</taxon>
        <taxon>Pentapetalae</taxon>
        <taxon>rosids</taxon>
        <taxon>fabids</taxon>
        <taxon>Rosales</taxon>
        <taxon>Cannabaceae</taxon>
        <taxon>Cannabis</taxon>
    </lineage>
</organism>
<dbReference type="GO" id="GO:0009570">
    <property type="term" value="C:chloroplast stroma"/>
    <property type="evidence" value="ECO:0007669"/>
    <property type="project" value="TreeGrafter"/>
</dbReference>